<dbReference type="AlphaFoldDB" id="A0A212LPJ5"/>
<evidence type="ECO:0000313" key="2">
    <source>
        <dbReference type="EMBL" id="SCM79391.1"/>
    </source>
</evidence>
<feature type="compositionally biased region" description="Basic and acidic residues" evidence="1">
    <location>
        <begin position="22"/>
        <end position="35"/>
    </location>
</feature>
<feature type="compositionally biased region" description="Low complexity" evidence="1">
    <location>
        <begin position="36"/>
        <end position="45"/>
    </location>
</feature>
<feature type="compositionally biased region" description="Basic and acidic residues" evidence="1">
    <location>
        <begin position="57"/>
        <end position="75"/>
    </location>
</feature>
<protein>
    <submittedName>
        <fullName evidence="2">Uncharacterized protein</fullName>
    </submittedName>
</protein>
<dbReference type="EMBL" id="FMJD01000013">
    <property type="protein sequence ID" value="SCM79391.1"/>
    <property type="molecule type" value="Genomic_DNA"/>
</dbReference>
<reference evidence="2" key="1">
    <citation type="submission" date="2016-08" db="EMBL/GenBank/DDBJ databases">
        <authorList>
            <person name="Seilhamer J.J."/>
        </authorList>
    </citation>
    <scope>NUCLEOTIDE SEQUENCE</scope>
    <source>
        <strain evidence="2">86</strain>
    </source>
</reference>
<gene>
    <name evidence="2" type="ORF">KL86PLE_90379</name>
</gene>
<proteinExistence type="predicted"/>
<evidence type="ECO:0000256" key="1">
    <source>
        <dbReference type="SAM" id="MobiDB-lite"/>
    </source>
</evidence>
<feature type="region of interest" description="Disordered" evidence="1">
    <location>
        <begin position="1"/>
        <end position="95"/>
    </location>
</feature>
<feature type="compositionally biased region" description="Basic and acidic residues" evidence="1">
    <location>
        <begin position="85"/>
        <end position="94"/>
    </location>
</feature>
<name>A0A212LPJ5_9HYPH</name>
<organism evidence="2">
    <name type="scientific">uncultured Pleomorphomonas sp</name>
    <dbReference type="NCBI Taxonomy" id="442121"/>
    <lineage>
        <taxon>Bacteria</taxon>
        <taxon>Pseudomonadati</taxon>
        <taxon>Pseudomonadota</taxon>
        <taxon>Alphaproteobacteria</taxon>
        <taxon>Hyphomicrobiales</taxon>
        <taxon>Pleomorphomonadaceae</taxon>
        <taxon>Pleomorphomonas</taxon>
        <taxon>environmental samples</taxon>
    </lineage>
</organism>
<sequence>MELPLHACSIQSEPLRLPGSGVDDRGDDRDREAEAAGHGAEAKAAMLQRLGRQVAGRRAERPRQDAREPESRDGIGHGLAIGQRNNRDDAQERRPRVRVTQLKAFAGPANAAEPGRRTAGTMLAERLMMSVSIGLA</sequence>
<accession>A0A212LPJ5</accession>